<dbReference type="InterPro" id="IPR024271">
    <property type="entry name" value="DUF3782"/>
</dbReference>
<dbReference type="PANTHER" id="PTHR34314">
    <property type="entry name" value="CRENARCHAEAL PROTEIN, PUTATIVE-RELATED"/>
    <property type="match status" value="1"/>
</dbReference>
<dbReference type="SUPFAM" id="SSF52980">
    <property type="entry name" value="Restriction endonuclease-like"/>
    <property type="match status" value="1"/>
</dbReference>
<dbReference type="Pfam" id="PF07788">
    <property type="entry name" value="PDDEXK_10"/>
    <property type="match status" value="1"/>
</dbReference>
<name>H5SPW8_9ZZZZ</name>
<dbReference type="Gene3D" id="1.20.120.20">
    <property type="entry name" value="Apolipoprotein"/>
    <property type="match status" value="1"/>
</dbReference>
<feature type="coiled-coil region" evidence="1">
    <location>
        <begin position="65"/>
        <end position="218"/>
    </location>
</feature>
<keyword evidence="1" id="KW-0175">Coiled coil</keyword>
<dbReference type="AlphaFoldDB" id="H5SPW8"/>
<organism evidence="2">
    <name type="scientific">uncultured prokaryote</name>
    <dbReference type="NCBI Taxonomy" id="198431"/>
    <lineage>
        <taxon>unclassified sequences</taxon>
        <taxon>environmental samples</taxon>
    </lineage>
</organism>
<dbReference type="EMBL" id="AP011797">
    <property type="protein sequence ID" value="BAL58204.1"/>
    <property type="molecule type" value="Genomic_DNA"/>
</dbReference>
<evidence type="ECO:0000256" key="1">
    <source>
        <dbReference type="SAM" id="Coils"/>
    </source>
</evidence>
<evidence type="ECO:0000313" key="2">
    <source>
        <dbReference type="EMBL" id="BAL58204.1"/>
    </source>
</evidence>
<dbReference type="InterPro" id="IPR012431">
    <property type="entry name" value="PDDEXK_10"/>
</dbReference>
<dbReference type="PANTHER" id="PTHR34314:SF6">
    <property type="entry name" value="DUF3782 DOMAIN-CONTAINING PROTEIN"/>
    <property type="match status" value="1"/>
</dbReference>
<dbReference type="InterPro" id="IPR011335">
    <property type="entry name" value="Restrct_endonuc-II-like"/>
</dbReference>
<sequence length="350" mass="41441">MKGRRKKDISVVSESSEKYISDEELISLLEKRVPEIIERMPSLKKRLKDLFSDVFVERGDIERILEEMRFQREASEKKFEALINELKAHREDTNKRFEEMDRRFEALANELKAHREDTNKRFEEMDRRFEALANELKAHREDTNRRFEALANELKAHREDTNRRFEALANELKAHREDTNRRFEALANELKAHREDTNKRLEELRKDFMSMVESLSRKIESTVGAIGSRWGVGAENAIREGLREIVGEIGLRIEKWRRMDSECRVFLYPREAEIDILIKDGKIYAIEVKSSLTHAEVENFERSVRYYEMVEGKRVDKKIILAVYVYRGAAEYASHFGIKIISQPEEIKEI</sequence>
<reference evidence="2" key="2">
    <citation type="journal article" date="2012" name="PLoS ONE">
        <title>A Deeply Branching Thermophilic Bacterium with an Ancient Acetyl-CoA Pathway Dominates a Subsurface Ecosystem.</title>
        <authorList>
            <person name="Takami H."/>
            <person name="Noguchi H."/>
            <person name="Takaki Y."/>
            <person name="Uchiyama I."/>
            <person name="Toyoda A."/>
            <person name="Nishi S."/>
            <person name="Chee G.-J."/>
            <person name="Arai W."/>
            <person name="Nunoura T."/>
            <person name="Itoh T."/>
            <person name="Hattori M."/>
            <person name="Takai K."/>
        </authorList>
    </citation>
    <scope>NUCLEOTIDE SEQUENCE</scope>
</reference>
<dbReference type="Pfam" id="PF12644">
    <property type="entry name" value="DUF3782"/>
    <property type="match status" value="1"/>
</dbReference>
<proteinExistence type="predicted"/>
<reference evidence="2" key="1">
    <citation type="journal article" date="2005" name="Environ. Microbiol.">
        <title>Genetic and functional properties of uncultivated thermophilic crenarchaeotes from a subsurface gold mine as revealed by analysis of genome fragments.</title>
        <authorList>
            <person name="Nunoura T."/>
            <person name="Hirayama H."/>
            <person name="Takami H."/>
            <person name="Oida H."/>
            <person name="Nishi S."/>
            <person name="Shimamura S."/>
            <person name="Suzuki Y."/>
            <person name="Inagaki F."/>
            <person name="Takai K."/>
            <person name="Nealson K.H."/>
            <person name="Horikoshi K."/>
        </authorList>
    </citation>
    <scope>NUCLEOTIDE SEQUENCE</scope>
</reference>
<protein>
    <submittedName>
        <fullName evidence="2">Hypothetical conserved protein</fullName>
    </submittedName>
</protein>
<accession>H5SPW8</accession>
<gene>
    <name evidence="2" type="ORF">HGMM_F55D02C04</name>
</gene>